<dbReference type="PANTHER" id="PTHR35369:SF2">
    <property type="entry name" value="BLR3025 PROTEIN"/>
    <property type="match status" value="1"/>
</dbReference>
<dbReference type="EMBL" id="LPWE01000004">
    <property type="protein sequence ID" value="ODR96504.1"/>
    <property type="molecule type" value="Genomic_DNA"/>
</dbReference>
<comment type="subunit">
    <text evidence="3">Monomer.</text>
</comment>
<gene>
    <name evidence="10" type="ORF">AUC70_14580</name>
</gene>
<evidence type="ECO:0000256" key="5">
    <source>
        <dbReference type="ARBA" id="ARBA00022763"/>
    </source>
</evidence>
<dbReference type="InterPro" id="IPR043502">
    <property type="entry name" value="DNA/RNA_pol_sf"/>
</dbReference>
<dbReference type="InterPro" id="IPR050356">
    <property type="entry name" value="SulA_CellDiv_inhibitor"/>
</dbReference>
<comment type="catalytic activity">
    <reaction evidence="7">
        <text>DNA(n) + a 2'-deoxyribonucleoside 5'-triphosphate = DNA(n+1) + diphosphate</text>
        <dbReference type="Rhea" id="RHEA:22508"/>
        <dbReference type="Rhea" id="RHEA-COMP:17339"/>
        <dbReference type="Rhea" id="RHEA-COMP:17340"/>
        <dbReference type="ChEBI" id="CHEBI:33019"/>
        <dbReference type="ChEBI" id="CHEBI:61560"/>
        <dbReference type="ChEBI" id="CHEBI:173112"/>
        <dbReference type="EC" id="2.7.7.7"/>
    </reaction>
</comment>
<evidence type="ECO:0000313" key="11">
    <source>
        <dbReference type="Proteomes" id="UP000094172"/>
    </source>
</evidence>
<evidence type="ECO:0000313" key="10">
    <source>
        <dbReference type="EMBL" id="ODR96504.1"/>
    </source>
</evidence>
<evidence type="ECO:0000256" key="3">
    <source>
        <dbReference type="ARBA" id="ARBA00011245"/>
    </source>
</evidence>
<comment type="function">
    <text evidence="6">Poorly processive, error-prone DNA polymerase involved in untargeted mutagenesis. Copies undamaged DNA at stalled replication forks, which arise in vivo from mismatched or misaligned primer ends. These misaligned primers can be extended by PolIV. Exhibits no 3'-5' exonuclease (proofreading) activity. May be involved in translesional synthesis, in conjunction with the beta clamp from PolIII.</text>
</comment>
<dbReference type="InterPro" id="IPR043128">
    <property type="entry name" value="Rev_trsase/Diguanyl_cyclase"/>
</dbReference>
<feature type="domain" description="DNA polymerase Y-family little finger" evidence="9">
    <location>
        <begin position="249"/>
        <end position="348"/>
    </location>
</feature>
<evidence type="ECO:0000256" key="4">
    <source>
        <dbReference type="ARBA" id="ARBA00012417"/>
    </source>
</evidence>
<accession>A0A1E3VSJ7</accession>
<evidence type="ECO:0000256" key="6">
    <source>
        <dbReference type="ARBA" id="ARBA00025589"/>
    </source>
</evidence>
<dbReference type="STRING" id="1774970.AUC70_14580"/>
<dbReference type="CDD" id="cd03468">
    <property type="entry name" value="PolY_like"/>
    <property type="match status" value="1"/>
</dbReference>
<dbReference type="GO" id="GO:0006281">
    <property type="term" value="P:DNA repair"/>
    <property type="evidence" value="ECO:0007669"/>
    <property type="project" value="InterPro"/>
</dbReference>
<dbReference type="Gene3D" id="3.30.70.270">
    <property type="match status" value="1"/>
</dbReference>
<dbReference type="Proteomes" id="UP000094172">
    <property type="component" value="Unassembled WGS sequence"/>
</dbReference>
<evidence type="ECO:0000259" key="8">
    <source>
        <dbReference type="Pfam" id="PF00817"/>
    </source>
</evidence>
<dbReference type="Pfam" id="PF11799">
    <property type="entry name" value="IMS_C"/>
    <property type="match status" value="1"/>
</dbReference>
<dbReference type="Pfam" id="PF00817">
    <property type="entry name" value="IMS"/>
    <property type="match status" value="1"/>
</dbReference>
<evidence type="ECO:0000256" key="2">
    <source>
        <dbReference type="ARBA" id="ARBA00010945"/>
    </source>
</evidence>
<dbReference type="GO" id="GO:0003684">
    <property type="term" value="F:damaged DNA binding"/>
    <property type="evidence" value="ECO:0007669"/>
    <property type="project" value="InterPro"/>
</dbReference>
<name>A0A1E3VSJ7_9HYPH</name>
<keyword evidence="11" id="KW-1185">Reference proteome</keyword>
<dbReference type="PANTHER" id="PTHR35369">
    <property type="entry name" value="BLR3025 PROTEIN-RELATED"/>
    <property type="match status" value="1"/>
</dbReference>
<keyword evidence="5" id="KW-0227">DNA damage</keyword>
<dbReference type="AlphaFoldDB" id="A0A1E3VSJ7"/>
<evidence type="ECO:0000256" key="1">
    <source>
        <dbReference type="ARBA" id="ARBA00001946"/>
    </source>
</evidence>
<protein>
    <recommendedName>
        <fullName evidence="4">DNA-directed DNA polymerase</fullName>
        <ecNumber evidence="4">2.7.7.7</ecNumber>
    </recommendedName>
</protein>
<dbReference type="Gene3D" id="3.40.1170.60">
    <property type="match status" value="1"/>
</dbReference>
<dbReference type="InterPro" id="IPR001126">
    <property type="entry name" value="UmuC"/>
</dbReference>
<comment type="cofactor">
    <cofactor evidence="1">
        <name>Mg(2+)</name>
        <dbReference type="ChEBI" id="CHEBI:18420"/>
    </cofactor>
</comment>
<feature type="domain" description="UmuC" evidence="8">
    <location>
        <begin position="27"/>
        <end position="144"/>
    </location>
</feature>
<reference evidence="10 11" key="1">
    <citation type="journal article" date="2016" name="Environ. Microbiol.">
        <title>New Methyloceanibacter diversity from North Sea sediments includes methanotroph containing solely the soluble methane monooxygenase.</title>
        <authorList>
            <person name="Vekeman B."/>
            <person name="Kerckhof F.M."/>
            <person name="Cremers G."/>
            <person name="de Vos P."/>
            <person name="Vandamme P."/>
            <person name="Boon N."/>
            <person name="Op den Camp H.J."/>
            <person name="Heylen K."/>
        </authorList>
    </citation>
    <scope>NUCLEOTIDE SEQUENCE [LARGE SCALE GENOMIC DNA]</scope>
    <source>
        <strain evidence="10 11">R-67176</strain>
    </source>
</reference>
<dbReference type="SUPFAM" id="SSF56672">
    <property type="entry name" value="DNA/RNA polymerases"/>
    <property type="match status" value="1"/>
</dbReference>
<proteinExistence type="inferred from homology"/>
<organism evidence="10 11">
    <name type="scientific">Methyloceanibacter stevinii</name>
    <dbReference type="NCBI Taxonomy" id="1774970"/>
    <lineage>
        <taxon>Bacteria</taxon>
        <taxon>Pseudomonadati</taxon>
        <taxon>Pseudomonadota</taxon>
        <taxon>Alphaproteobacteria</taxon>
        <taxon>Hyphomicrobiales</taxon>
        <taxon>Hyphomicrobiaceae</taxon>
        <taxon>Methyloceanibacter</taxon>
    </lineage>
</organism>
<comment type="similarity">
    <text evidence="2">Belongs to the DNA polymerase type-Y family.</text>
</comment>
<dbReference type="EC" id="2.7.7.7" evidence="4"/>
<dbReference type="InterPro" id="IPR017961">
    <property type="entry name" value="DNA_pol_Y-fam_little_finger"/>
</dbReference>
<evidence type="ECO:0000259" key="9">
    <source>
        <dbReference type="Pfam" id="PF11799"/>
    </source>
</evidence>
<sequence length="519" mass="56973">MWFPHLPIERLTQERLHAGHAPPPAKEPFALVGSDTHGLTLTALNIPCRQEGLSPGMRLADARAICPALLTEPNAPGKDAAFLESLARWASRYGPSLNVDGADGLWLDVTGVAHLFGGEPELLADLKERLAGLGFRARLGCAGTLGGASALAHFTRRSPAIAAPDTLPDTLAPYPIEALRLEPNTVLLLRRLGLKRIGQLYGLPRASLEQRFHSRNAAESVLRRLDEVLGRRNETHAPLLPAPDFVARLSFAEPLISHDGVLASLERLADELCGMLARARAGARRVVLWAARTDGSSVALEAGLSAPSATAAHLVRLLKEKLDTIDMGFGVDLMTFAALAVDDLSPEQTALSAAARKPGPEKLIDALVSRLGTRTVRRLFPQQSHIPELAQTTRSAFAKLPAWNGEANNTSLEKPPRPPLLLAKPESVTVMAEIPEGPPLRFTWRRVNRRVVKAEGPERIASEWWRVFDGSPPQRTRDYYRIEDEDGCRYWVFREGLYQERDEARDGDPPRWFLHGVFP</sequence>
<evidence type="ECO:0000256" key="7">
    <source>
        <dbReference type="ARBA" id="ARBA00049244"/>
    </source>
</evidence>
<comment type="caution">
    <text evidence="10">The sequence shown here is derived from an EMBL/GenBank/DDBJ whole genome shotgun (WGS) entry which is preliminary data.</text>
</comment>